<dbReference type="InterPro" id="IPR036397">
    <property type="entry name" value="RNaseH_sf"/>
</dbReference>
<reference evidence="2 3" key="1">
    <citation type="submission" date="2018-03" db="EMBL/GenBank/DDBJ databases">
        <title>Genome sequence of Clostridium liquoris DSM 100320.</title>
        <authorList>
            <person name="Poehlein A."/>
            <person name="Daniel R."/>
        </authorList>
    </citation>
    <scope>NUCLEOTIDE SEQUENCE [LARGE SCALE GENOMIC DNA]</scope>
    <source>
        <strain evidence="2 3">DSM 100320</strain>
    </source>
</reference>
<gene>
    <name evidence="2" type="ORF">CLLI_20270</name>
</gene>
<dbReference type="OrthoDB" id="9775203at2"/>
<dbReference type="NCBIfam" id="NF033516">
    <property type="entry name" value="transpos_IS3"/>
    <property type="match status" value="1"/>
</dbReference>
<comment type="caution">
    <text evidence="2">The sequence shown here is derived from an EMBL/GenBank/DDBJ whole genome shotgun (WGS) entry which is preliminary data.</text>
</comment>
<dbReference type="Proteomes" id="UP000239706">
    <property type="component" value="Unassembled WGS sequence"/>
</dbReference>
<organism evidence="2 3">
    <name type="scientific">Clostridium liquoris</name>
    <dbReference type="NCBI Taxonomy" id="1289519"/>
    <lineage>
        <taxon>Bacteria</taxon>
        <taxon>Bacillati</taxon>
        <taxon>Bacillota</taxon>
        <taxon>Clostridia</taxon>
        <taxon>Eubacteriales</taxon>
        <taxon>Clostridiaceae</taxon>
        <taxon>Clostridium</taxon>
    </lineage>
</organism>
<dbReference type="InterPro" id="IPR048020">
    <property type="entry name" value="Transpos_IS3"/>
</dbReference>
<dbReference type="PROSITE" id="PS50994">
    <property type="entry name" value="INTEGRASE"/>
    <property type="match status" value="1"/>
</dbReference>
<evidence type="ECO:0000313" key="3">
    <source>
        <dbReference type="Proteomes" id="UP000239706"/>
    </source>
</evidence>
<dbReference type="Pfam" id="PF00665">
    <property type="entry name" value="rve"/>
    <property type="match status" value="1"/>
</dbReference>
<feature type="domain" description="Integrase catalytic" evidence="1">
    <location>
        <begin position="41"/>
        <end position="206"/>
    </location>
</feature>
<proteinExistence type="predicted"/>
<accession>A0A2T0B223</accession>
<dbReference type="SUPFAM" id="SSF53098">
    <property type="entry name" value="Ribonuclease H-like"/>
    <property type="match status" value="1"/>
</dbReference>
<evidence type="ECO:0000259" key="1">
    <source>
        <dbReference type="PROSITE" id="PS50994"/>
    </source>
</evidence>
<dbReference type="PANTHER" id="PTHR46889:SF4">
    <property type="entry name" value="TRANSPOSASE INSO FOR INSERTION SEQUENCE ELEMENT IS911B-RELATED"/>
    <property type="match status" value="1"/>
</dbReference>
<keyword evidence="3" id="KW-1185">Reference proteome</keyword>
<dbReference type="InterPro" id="IPR001584">
    <property type="entry name" value="Integrase_cat-core"/>
</dbReference>
<dbReference type="EMBL" id="PVXO01000054">
    <property type="protein sequence ID" value="PRR77932.1"/>
    <property type="molecule type" value="Genomic_DNA"/>
</dbReference>
<protein>
    <submittedName>
        <fullName evidence="2">Integrase core domain protein</fullName>
    </submittedName>
</protein>
<dbReference type="InterPro" id="IPR012337">
    <property type="entry name" value="RNaseH-like_sf"/>
</dbReference>
<dbReference type="GO" id="GO:0015074">
    <property type="term" value="P:DNA integration"/>
    <property type="evidence" value="ECO:0007669"/>
    <property type="project" value="InterPro"/>
</dbReference>
<dbReference type="InterPro" id="IPR050900">
    <property type="entry name" value="Transposase_IS3/IS150/IS904"/>
</dbReference>
<name>A0A2T0B223_9CLOT</name>
<sequence length="209" mass="24562">MLRICRKLDIKSTIKYSNNGCTRQAKNPQYIAMNILNREFTAKAPNEKWLTDVTEFHYYIGTEKHKIYLSAILDLYDRRIVSYVIRDSNNNALVFDTFDAAVEANPDAHPLFHSDRGFQYTNRVFHAKLKTAGMTQSMSRVAKCIDNGPMEGFWGIIKREWYYGKRFTSRDSVVKMIEDYMEYYNNKRLQRNLGVLTPMEKHEIYLQAA</sequence>
<dbReference type="GO" id="GO:0003676">
    <property type="term" value="F:nucleic acid binding"/>
    <property type="evidence" value="ECO:0007669"/>
    <property type="project" value="InterPro"/>
</dbReference>
<dbReference type="PANTHER" id="PTHR46889">
    <property type="entry name" value="TRANSPOSASE INSF FOR INSERTION SEQUENCE IS3B-RELATED"/>
    <property type="match status" value="1"/>
</dbReference>
<dbReference type="Gene3D" id="3.30.420.10">
    <property type="entry name" value="Ribonuclease H-like superfamily/Ribonuclease H"/>
    <property type="match status" value="1"/>
</dbReference>
<evidence type="ECO:0000313" key="2">
    <source>
        <dbReference type="EMBL" id="PRR77932.1"/>
    </source>
</evidence>
<dbReference type="Pfam" id="PF13333">
    <property type="entry name" value="rve_2"/>
    <property type="match status" value="1"/>
</dbReference>
<dbReference type="AlphaFoldDB" id="A0A2T0B223"/>